<sequence length="1735" mass="193686">MKSMLQKYKKFLPIILMITILQFLFADFIQPFSVEAALDQYNAHRLVLGTINNDKVVEGNFTSVNIEGPHFPNITGLAPTEADIRVDNKHAGKTILFSDTNIQYNRGWYHVDTSEARNWVTLFNGNPNYVLSSAKSNVYTNSITDNNGAVNYDAYALAELANASGGWGEITGDNIEKVNGKYKSVGKFFTTPRPTGDVTIPKTNYKVGETVNITAATTDYSKYDKGFKILTFEVVNQTTSGGWKNYLKNKEIKASNIESEKDSYTWTKGENYIPTEPGTYKVTLTFTDWHDRTTQDSPNISVAKPIERYFTVESPDCNLRIYEGSRASGTPLPSGKKLSSDSSSDSWEFTSNEMGTWYLKDHKTGNERTLATGNNVNTGDLSRGTYILTFEANNPKCPPWTQILVVGEAALECDPNSPVNMDVVTKQGANSLQTGVTGERTHSAPLYIEYSGSTPYSQVWIATDYRVLTGGSPSSDEGSGQWEIDGKEVPKNLLNYTENALNLGPLLDPDGFGSFQIVYKSDKTGKTWCRTVIVKKSDGSGGEDYCPTNGPVPASTPIQLISQDGNIPNESVINVPSVNSLSSYKNLKIKAWKAVKTGTEYESKSDGSRYQIPKIEWFYETVNWGDAKGLNENTWKARSKTTAKLIYNGDVVIRSFEPSYHKGRDEDSYWTDGPSSINLQDSIKSYGLPGKYTLEIVNTREYSACDRDDPYKEQYFKKSILMHKIDIIIGGNMPPIAKYSAVEKNGVVLDHVEQQGFNRTVYYTVAIPAKNLDKRELKDPVTVQLVNESYDQPDSSGAVSDPLIMTYDFSFDFDDYASGDMYPSKNPSNGTNPGVDSRKIVINKLGTYEACVKVLSDKGNPALASTNLAKVVIKVEPFVKTSYNLNARYEFGVSHGLNAKDTEVYWEQGKLLEVEPIAMWKNLSYDKNVKKYYIPEVSSFSLFVAKKDERSGNYVNVKNKTGIVEEDSGNEWVLNKLAGYDRDGERTFGYADESEWEIYGAATRKKGDPSVPSYRFYQDGTYKLTWSVLDVNGQSAVSNDLYVHIGQRVPACDLKINATVNGKKVDVGNTLHLETDEDYALGFTASSGGEEISDVTWRLKKDGREIESKVTDRFKYDFYEEKEASYALEARYKKSGIICSATITINFKPFSCDVTSVEVTSKGKEVWGSMSSGTSEWEPKKYNISLGDTLNFKALSSGSESGLVADFEIREGSFSGTPIKSSPSTNNFSFKFEAAKTYYVVVTIYVNGIRCNKYLEIQTVGKDCSGIYLHVGYQVGDKSEWLLNQAGKTVVIPKDKVDMIGVALLSEPDKVIGVGLFSANWKGTKPNEAGDSNELGYRITNVGPGTYVITGTVEDNNYHPEKNGCTFTVTIVVGDKPVEPCTTCEPGGIVDGGQLLLRIYDSDNRLLRTVEDGVWEKETARIEVEIEQNKINQAFSKIDDNIRNAINKKKQELKSIYESKGYEDVSVEASPASWQSKGNSRTIWPPTTSLTVDGPGIDNRYTLDTKRQVQSNYYTGTTVPTKDGNKTLNPNKYNVKVDGFAIQVPYEINFDISYMVCQIGEGEDAGIDCTPGHDTDKISNTFTIQIKGTQTRFEVFDLWVKGLVRHTEEWNKNRQSYNRIVSGDPEKPRGYDVYWAGEKFVLHASVPDTGTSSIKATNVLVTMSHTNLKTNLQPVDKQKSKWLGDLWRSNFPKLPDGFYKFTFDATWIHGHKERDEYMVEIRGVYTEFFELHRLH</sequence>
<accession>A0ABT4I4H2</accession>
<evidence type="ECO:0000256" key="1">
    <source>
        <dbReference type="SAM" id="MobiDB-lite"/>
    </source>
</evidence>
<feature type="region of interest" description="Disordered" evidence="1">
    <location>
        <begin position="324"/>
        <end position="345"/>
    </location>
</feature>
<proteinExistence type="predicted"/>
<evidence type="ECO:0008006" key="4">
    <source>
        <dbReference type="Google" id="ProtNLM"/>
    </source>
</evidence>
<evidence type="ECO:0000313" key="3">
    <source>
        <dbReference type="Proteomes" id="UP001067708"/>
    </source>
</evidence>
<organism evidence="2 3">
    <name type="scientific">Brevibacillus halotolerans</name>
    <dbReference type="NCBI Taxonomy" id="1507437"/>
    <lineage>
        <taxon>Bacteria</taxon>
        <taxon>Bacillati</taxon>
        <taxon>Bacillota</taxon>
        <taxon>Bacilli</taxon>
        <taxon>Bacillales</taxon>
        <taxon>Paenibacillaceae</taxon>
        <taxon>Brevibacillus</taxon>
    </lineage>
</organism>
<comment type="caution">
    <text evidence="2">The sequence shown here is derived from an EMBL/GenBank/DDBJ whole genome shotgun (WGS) entry which is preliminary data.</text>
</comment>
<dbReference type="RefSeq" id="WP_258418393.1">
    <property type="nucleotide sequence ID" value="NZ_JAPTNG010000023.1"/>
</dbReference>
<keyword evidence="3" id="KW-1185">Reference proteome</keyword>
<dbReference type="Proteomes" id="UP001067708">
    <property type="component" value="Unassembled WGS sequence"/>
</dbReference>
<protein>
    <recommendedName>
        <fullName evidence="4">Ig-like domain-containing protein</fullName>
    </recommendedName>
</protein>
<evidence type="ECO:0000313" key="2">
    <source>
        <dbReference type="EMBL" id="MCZ0833447.1"/>
    </source>
</evidence>
<reference evidence="2" key="1">
    <citation type="submission" date="2022-09" db="EMBL/GenBank/DDBJ databases">
        <title>Genome analysis and characterization of larvicidal activity of Brevibacillus strains.</title>
        <authorList>
            <person name="Patrusheva E.V."/>
            <person name="Izotova A.O."/>
            <person name="Toshchakov S.V."/>
            <person name="Sineoky S.P."/>
        </authorList>
    </citation>
    <scope>NUCLEOTIDE SEQUENCE</scope>
    <source>
        <strain evidence="2">VKPM_B-13244</strain>
    </source>
</reference>
<dbReference type="EMBL" id="JAPTNG010000023">
    <property type="protein sequence ID" value="MCZ0833447.1"/>
    <property type="molecule type" value="Genomic_DNA"/>
</dbReference>
<gene>
    <name evidence="2" type="ORF">O0535_22320</name>
</gene>
<name>A0ABT4I4H2_9BACL</name>